<evidence type="ECO:0000256" key="2">
    <source>
        <dbReference type="SAM" id="MobiDB-lite"/>
    </source>
</evidence>
<dbReference type="SUPFAM" id="SSF52833">
    <property type="entry name" value="Thioredoxin-like"/>
    <property type="match status" value="1"/>
</dbReference>
<comment type="similarity">
    <text evidence="1">Belongs to the phosducin family.</text>
</comment>
<feature type="region of interest" description="Disordered" evidence="2">
    <location>
        <begin position="1"/>
        <end position="48"/>
    </location>
</feature>
<evidence type="ECO:0000256" key="1">
    <source>
        <dbReference type="ARBA" id="ARBA00009686"/>
    </source>
</evidence>
<feature type="compositionally biased region" description="Acidic residues" evidence="2">
    <location>
        <begin position="1"/>
        <end position="10"/>
    </location>
</feature>
<sequence>MSINPDEDTEFLIGEDSNDALRKHGILPPREVAPPSPSPPPSPTLDDVLNEFDLDDLQELAEDAPDDETERLIAMHRKQRLQEERRDQARARFGRVYPIGREDYTREVTEASKINEDDDDNEKGTGVVCLLYKDGLPRSERAFEHIRALAQRYTRTKFVSIVGDKCIPNLPDARVPMIIVYRKGDIRNQIVGWGADKERRLEELEGILLVTEALDLPERPGPSAQRDVDSDLDDLQDDDPSSRMRSAATSSNVRAPKNIRSSQKKVADDDSDFEFDM</sequence>
<feature type="region of interest" description="Disordered" evidence="2">
    <location>
        <begin position="216"/>
        <end position="277"/>
    </location>
</feature>
<feature type="compositionally biased region" description="Polar residues" evidence="2">
    <location>
        <begin position="243"/>
        <end position="253"/>
    </location>
</feature>
<organism evidence="3 4">
    <name type="scientific">Hypholoma sublateritium (strain FD-334 SS-4)</name>
    <dbReference type="NCBI Taxonomy" id="945553"/>
    <lineage>
        <taxon>Eukaryota</taxon>
        <taxon>Fungi</taxon>
        <taxon>Dikarya</taxon>
        <taxon>Basidiomycota</taxon>
        <taxon>Agaricomycotina</taxon>
        <taxon>Agaricomycetes</taxon>
        <taxon>Agaricomycetidae</taxon>
        <taxon>Agaricales</taxon>
        <taxon>Agaricineae</taxon>
        <taxon>Strophariaceae</taxon>
        <taxon>Hypholoma</taxon>
    </lineage>
</organism>
<evidence type="ECO:0008006" key="5">
    <source>
        <dbReference type="Google" id="ProtNLM"/>
    </source>
</evidence>
<keyword evidence="4" id="KW-1185">Reference proteome</keyword>
<evidence type="ECO:0000313" key="3">
    <source>
        <dbReference type="EMBL" id="KJA15968.1"/>
    </source>
</evidence>
<dbReference type="Proteomes" id="UP000054270">
    <property type="component" value="Unassembled WGS sequence"/>
</dbReference>
<accession>A0A0D2LYL1</accession>
<evidence type="ECO:0000313" key="4">
    <source>
        <dbReference type="Proteomes" id="UP000054270"/>
    </source>
</evidence>
<dbReference type="PANTHER" id="PTHR45809:SF3">
    <property type="entry name" value="VIRAL IAP-ASSOCIATED FACTOR HOMOLOG"/>
    <property type="match status" value="1"/>
</dbReference>
<dbReference type="GO" id="GO:0005737">
    <property type="term" value="C:cytoplasm"/>
    <property type="evidence" value="ECO:0007669"/>
    <property type="project" value="TreeGrafter"/>
</dbReference>
<feature type="compositionally biased region" description="Acidic residues" evidence="2">
    <location>
        <begin position="230"/>
        <end position="239"/>
    </location>
</feature>
<feature type="compositionally biased region" description="Pro residues" evidence="2">
    <location>
        <begin position="31"/>
        <end position="43"/>
    </location>
</feature>
<dbReference type="OMA" id="DSCIQHY"/>
<dbReference type="InterPro" id="IPR036249">
    <property type="entry name" value="Thioredoxin-like_sf"/>
</dbReference>
<name>A0A0D2LYL1_HYPSF</name>
<dbReference type="STRING" id="945553.A0A0D2LYL1"/>
<dbReference type="Gene3D" id="3.40.30.10">
    <property type="entry name" value="Glutaredoxin"/>
    <property type="match status" value="1"/>
</dbReference>
<dbReference type="InterPro" id="IPR051498">
    <property type="entry name" value="Phosducin-like_chap/apop_reg"/>
</dbReference>
<protein>
    <recommendedName>
        <fullName evidence="5">Phosducin thioredoxin-like domain-containing protein</fullName>
    </recommendedName>
</protein>
<reference evidence="4" key="1">
    <citation type="submission" date="2014-04" db="EMBL/GenBank/DDBJ databases">
        <title>Evolutionary Origins and Diversification of the Mycorrhizal Mutualists.</title>
        <authorList>
            <consortium name="DOE Joint Genome Institute"/>
            <consortium name="Mycorrhizal Genomics Consortium"/>
            <person name="Kohler A."/>
            <person name="Kuo A."/>
            <person name="Nagy L.G."/>
            <person name="Floudas D."/>
            <person name="Copeland A."/>
            <person name="Barry K.W."/>
            <person name="Cichocki N."/>
            <person name="Veneault-Fourrey C."/>
            <person name="LaButti K."/>
            <person name="Lindquist E.A."/>
            <person name="Lipzen A."/>
            <person name="Lundell T."/>
            <person name="Morin E."/>
            <person name="Murat C."/>
            <person name="Riley R."/>
            <person name="Ohm R."/>
            <person name="Sun H."/>
            <person name="Tunlid A."/>
            <person name="Henrissat B."/>
            <person name="Grigoriev I.V."/>
            <person name="Hibbett D.S."/>
            <person name="Martin F."/>
        </authorList>
    </citation>
    <scope>NUCLEOTIDE SEQUENCE [LARGE SCALE GENOMIC DNA]</scope>
    <source>
        <strain evidence="4">FD-334 SS-4</strain>
    </source>
</reference>
<dbReference type="AlphaFoldDB" id="A0A0D2LYL1"/>
<dbReference type="EMBL" id="KN817631">
    <property type="protein sequence ID" value="KJA15968.1"/>
    <property type="molecule type" value="Genomic_DNA"/>
</dbReference>
<dbReference type="GO" id="GO:0006457">
    <property type="term" value="P:protein folding"/>
    <property type="evidence" value="ECO:0007669"/>
    <property type="project" value="TreeGrafter"/>
</dbReference>
<gene>
    <name evidence="3" type="ORF">HYPSUDRAFT_58527</name>
</gene>
<dbReference type="PANTHER" id="PTHR45809">
    <property type="entry name" value="VIRAL IAP-ASSOCIATED FACTOR HOMOLOG"/>
    <property type="match status" value="1"/>
</dbReference>
<proteinExistence type="inferred from homology"/>
<dbReference type="OrthoDB" id="45518at2759"/>